<organism evidence="2 3">
    <name type="scientific">Pseudomonas phage UAVern</name>
    <dbReference type="NCBI Taxonomy" id="2856997"/>
    <lineage>
        <taxon>Viruses</taxon>
        <taxon>Duplodnaviria</taxon>
        <taxon>Heunggongvirae</taxon>
        <taxon>Uroviricota</taxon>
        <taxon>Caudoviricetes</taxon>
        <taxon>Vandenendeviridae</taxon>
        <taxon>Gorskivirinae</taxon>
        <taxon>Uavernvirus</taxon>
        <taxon>Uavernvirus uavern</taxon>
    </lineage>
</organism>
<dbReference type="Proteomes" id="UP001058093">
    <property type="component" value="Segment"/>
</dbReference>
<protein>
    <submittedName>
        <fullName evidence="2">Uncharacterized protein</fullName>
    </submittedName>
</protein>
<gene>
    <name evidence="2" type="ORF">uav_120</name>
</gene>
<proteinExistence type="predicted"/>
<sequence>MTEFVDVVEVNPVVFVNKIVEQIANGFYVQNTIDGYPVMGTYFQIRLFETEEPAIRNTLDSEIHTVVVEGYDIAQWLLDVQDVVLQGFKIASTGASVDNYKSVTLSRPAPVTFQLDVTPEKPVKAKRTPAKSKQPEGETE</sequence>
<dbReference type="EMBL" id="MZ605293">
    <property type="protein sequence ID" value="QYW06651.1"/>
    <property type="molecule type" value="Genomic_DNA"/>
</dbReference>
<feature type="region of interest" description="Disordered" evidence="1">
    <location>
        <begin position="117"/>
        <end position="140"/>
    </location>
</feature>
<accession>A0A975UUZ9</accession>
<name>A0A975UUZ9_9CAUD</name>
<evidence type="ECO:0000256" key="1">
    <source>
        <dbReference type="SAM" id="MobiDB-lite"/>
    </source>
</evidence>
<evidence type="ECO:0000313" key="2">
    <source>
        <dbReference type="EMBL" id="QYW06651.1"/>
    </source>
</evidence>
<reference evidence="2" key="1">
    <citation type="submission" date="2021-07" db="EMBL/GenBank/DDBJ databases">
        <title>Complete genome sequence and phylogenomic analysis of the two lytic bacteriophage isolated from terrestrial biotopes of Antarctica.</title>
        <authorList>
            <person name="Holovan V."/>
            <person name="Rabalski L."/>
            <person name="Zlatohurska M."/>
            <person name="Andriichuk O."/>
            <person name="Budzanivska I."/>
            <person name="Shevchenko O."/>
            <person name="Gupalo A."/>
        </authorList>
    </citation>
    <scope>NUCLEOTIDE SEQUENCE</scope>
</reference>
<evidence type="ECO:0000313" key="3">
    <source>
        <dbReference type="Proteomes" id="UP001058093"/>
    </source>
</evidence>
<keyword evidence="3" id="KW-1185">Reference proteome</keyword>